<dbReference type="GO" id="GO:0030488">
    <property type="term" value="P:tRNA methylation"/>
    <property type="evidence" value="ECO:0007669"/>
    <property type="project" value="TreeGrafter"/>
</dbReference>
<evidence type="ECO:0000256" key="1">
    <source>
        <dbReference type="ARBA" id="ARBA00022490"/>
    </source>
</evidence>
<evidence type="ECO:0000259" key="7">
    <source>
        <dbReference type="Pfam" id="PF01728"/>
    </source>
</evidence>
<evidence type="ECO:0000256" key="5">
    <source>
        <dbReference type="ARBA" id="ARBA00022691"/>
    </source>
</evidence>
<dbReference type="Pfam" id="PF01728">
    <property type="entry name" value="FtsJ"/>
    <property type="match status" value="1"/>
</dbReference>
<accession>A0A7S4E3H1</accession>
<dbReference type="AlphaFoldDB" id="A0A7S4E3H1"/>
<reference evidence="8" key="1">
    <citation type="submission" date="2021-01" db="EMBL/GenBank/DDBJ databases">
        <authorList>
            <person name="Corre E."/>
            <person name="Pelletier E."/>
            <person name="Niang G."/>
            <person name="Scheremetjew M."/>
            <person name="Finn R."/>
            <person name="Kale V."/>
            <person name="Holt S."/>
            <person name="Cochrane G."/>
            <person name="Meng A."/>
            <person name="Brown T."/>
            <person name="Cohen L."/>
        </authorList>
    </citation>
    <scope>NUCLEOTIDE SEQUENCE</scope>
    <source>
        <strain evidence="8">CCMP1756</strain>
    </source>
</reference>
<dbReference type="InterPro" id="IPR029063">
    <property type="entry name" value="SAM-dependent_MTases_sf"/>
</dbReference>
<gene>
    <name evidence="8" type="ORF">PCAL00307_LOCUS3186</name>
</gene>
<dbReference type="EMBL" id="HBIW01003875">
    <property type="protein sequence ID" value="CAE0687752.1"/>
    <property type="molecule type" value="Transcribed_RNA"/>
</dbReference>
<dbReference type="PANTHER" id="PTHR10920">
    <property type="entry name" value="RIBOSOMAL RNA METHYLTRANSFERASE"/>
    <property type="match status" value="1"/>
</dbReference>
<dbReference type="GO" id="GO:0006364">
    <property type="term" value="P:rRNA processing"/>
    <property type="evidence" value="ECO:0007669"/>
    <property type="project" value="UniProtKB-KW"/>
</dbReference>
<protein>
    <recommendedName>
        <fullName evidence="7">Ribosomal RNA methyltransferase FtsJ domain-containing protein</fullName>
    </recommendedName>
</protein>
<sequence>MPQKPARGACTTYRRAKDEGYRARSAFKLMDIDDAYGLLRGAKSVVDLCAAPGSWCQVLRQRCGAACKVVAVDVQAMQPLDGVTVLQGDITSPETLSSINQACAGKADVIICDGAPEVSGLHDVDEHAHDALLYAASRVCDTNLREGGCFVAKIFRSECDLLVDRLRCRFSDVAVAKPPSSRDRSGEAFVVCRGFGGVADERVVPFLERGDLSGYTT</sequence>
<dbReference type="FunFam" id="3.40.50.150:FF:000220">
    <property type="entry name" value="CAMK protein kinase"/>
    <property type="match status" value="1"/>
</dbReference>
<organism evidence="8">
    <name type="scientific">Pelagomonas calceolata</name>
    <dbReference type="NCBI Taxonomy" id="35677"/>
    <lineage>
        <taxon>Eukaryota</taxon>
        <taxon>Sar</taxon>
        <taxon>Stramenopiles</taxon>
        <taxon>Ochrophyta</taxon>
        <taxon>Pelagophyceae</taxon>
        <taxon>Pelagomonadales</taxon>
        <taxon>Pelagomonadaceae</taxon>
        <taxon>Pelagomonas</taxon>
    </lineage>
</organism>
<proteinExistence type="inferred from homology"/>
<keyword evidence="2" id="KW-0698">rRNA processing</keyword>
<keyword evidence="3" id="KW-0489">Methyltransferase</keyword>
<keyword evidence="5 6" id="KW-0949">S-adenosyl-L-methionine</keyword>
<keyword evidence="1" id="KW-0963">Cytoplasm</keyword>
<dbReference type="GO" id="GO:0005737">
    <property type="term" value="C:cytoplasm"/>
    <property type="evidence" value="ECO:0007669"/>
    <property type="project" value="TreeGrafter"/>
</dbReference>
<dbReference type="InterPro" id="IPR015507">
    <property type="entry name" value="rRNA-MeTfrase_E"/>
</dbReference>
<evidence type="ECO:0000256" key="6">
    <source>
        <dbReference type="PIRSR" id="PIRSR005461-1"/>
    </source>
</evidence>
<evidence type="ECO:0000313" key="8">
    <source>
        <dbReference type="EMBL" id="CAE0687752.1"/>
    </source>
</evidence>
<evidence type="ECO:0000256" key="3">
    <source>
        <dbReference type="ARBA" id="ARBA00022603"/>
    </source>
</evidence>
<keyword evidence="4" id="KW-0808">Transferase</keyword>
<dbReference type="Gene3D" id="3.40.50.150">
    <property type="entry name" value="Vaccinia Virus protein VP39"/>
    <property type="match status" value="1"/>
</dbReference>
<dbReference type="PIRSF" id="PIRSF005461">
    <property type="entry name" value="23S_rRNA_mtase"/>
    <property type="match status" value="1"/>
</dbReference>
<evidence type="ECO:0000256" key="4">
    <source>
        <dbReference type="ARBA" id="ARBA00022679"/>
    </source>
</evidence>
<dbReference type="SUPFAM" id="SSF53335">
    <property type="entry name" value="S-adenosyl-L-methionine-dependent methyltransferases"/>
    <property type="match status" value="1"/>
</dbReference>
<dbReference type="GO" id="GO:0008175">
    <property type="term" value="F:tRNA methyltransferase activity"/>
    <property type="evidence" value="ECO:0007669"/>
    <property type="project" value="TreeGrafter"/>
</dbReference>
<evidence type="ECO:0000256" key="2">
    <source>
        <dbReference type="ARBA" id="ARBA00022552"/>
    </source>
</evidence>
<feature type="domain" description="Ribosomal RNA methyltransferase FtsJ" evidence="7">
    <location>
        <begin position="21"/>
        <end position="195"/>
    </location>
</feature>
<dbReference type="InterPro" id="IPR050082">
    <property type="entry name" value="RNA_methyltr_RlmE"/>
</dbReference>
<dbReference type="GO" id="GO:0002181">
    <property type="term" value="P:cytoplasmic translation"/>
    <property type="evidence" value="ECO:0007669"/>
    <property type="project" value="TreeGrafter"/>
</dbReference>
<dbReference type="InterPro" id="IPR002877">
    <property type="entry name" value="RNA_MeTrfase_FtsJ_dom"/>
</dbReference>
<dbReference type="PANTHER" id="PTHR10920:SF12">
    <property type="entry name" value="TRNA (CYTIDINE(32)_GUANOSINE(34)-2'-O)-METHYLTRANSFERASE-RELATED"/>
    <property type="match status" value="1"/>
</dbReference>
<name>A0A7S4E3H1_9STRA</name>
<dbReference type="HAMAP" id="MF_01547">
    <property type="entry name" value="RNA_methyltr_E"/>
    <property type="match status" value="1"/>
</dbReference>
<feature type="active site" description="Proton acceptor" evidence="6">
    <location>
        <position position="153"/>
    </location>
</feature>